<keyword evidence="4 9" id="KW-0106">Calcium</keyword>
<feature type="domain" description="Cadherin" evidence="10">
    <location>
        <begin position="2235"/>
        <end position="2337"/>
    </location>
</feature>
<dbReference type="InterPro" id="IPR015919">
    <property type="entry name" value="Cadherin-like_sf"/>
</dbReference>
<evidence type="ECO:0000313" key="11">
    <source>
        <dbReference type="EMBL" id="KOF81137.1"/>
    </source>
</evidence>
<comment type="subcellular location">
    <subcellularLocation>
        <location evidence="1">Membrane</location>
    </subcellularLocation>
</comment>
<dbReference type="Gene3D" id="2.60.40.60">
    <property type="entry name" value="Cadherins"/>
    <property type="match status" value="23"/>
</dbReference>
<dbReference type="InterPro" id="IPR002126">
    <property type="entry name" value="Cadherin-like_dom"/>
</dbReference>
<keyword evidence="8" id="KW-0325">Glycoprotein</keyword>
<feature type="domain" description="Cadherin" evidence="10">
    <location>
        <begin position="1673"/>
        <end position="1772"/>
    </location>
</feature>
<gene>
    <name evidence="11" type="ORF">OCBIM_22026938mg</name>
</gene>
<feature type="domain" description="Cadherin" evidence="10">
    <location>
        <begin position="769"/>
        <end position="878"/>
    </location>
</feature>
<feature type="domain" description="Cadherin" evidence="10">
    <location>
        <begin position="984"/>
        <end position="1081"/>
    </location>
</feature>
<dbReference type="OrthoDB" id="6287469at2759"/>
<evidence type="ECO:0000256" key="7">
    <source>
        <dbReference type="ARBA" id="ARBA00023136"/>
    </source>
</evidence>
<feature type="domain" description="Cadherin" evidence="10">
    <location>
        <begin position="179"/>
        <end position="333"/>
    </location>
</feature>
<dbReference type="SUPFAM" id="SSF49313">
    <property type="entry name" value="Cadherin-like"/>
    <property type="match status" value="22"/>
</dbReference>
<feature type="domain" description="Cadherin" evidence="10">
    <location>
        <begin position="1456"/>
        <end position="1565"/>
    </location>
</feature>
<protein>
    <recommendedName>
        <fullName evidence="10">Cadherin domain-containing protein</fullName>
    </recommendedName>
</protein>
<feature type="domain" description="Cadherin" evidence="10">
    <location>
        <begin position="2045"/>
        <end position="2128"/>
    </location>
</feature>
<dbReference type="PRINTS" id="PR00205">
    <property type="entry name" value="CADHERIN"/>
</dbReference>
<sequence>MSSDQTDNDAADYFGITASGELYVKRFLITIKNKNQFLAAVTVADKGDPPRVNPQKAYITINVIRNENSPYFVNEPYKSVLGKVLLVNQLIYTVTAKDNDRQTPLNEITYSITGDDSAPMYFKIDPKDGQITLKKIPSGIETSFKIRVRASDGGIPPRSNETVVEITKSSSNEKAPIFTPDTITITVAETQPLGVVIVQVNATDADISVQVTAKDNGVPQWTSNVLTVNVLVRKNNHKPVFTNLPSSTELAVTKPVFSNVFRVIAADRDTQSPFNTLTYSIIGDAFAINMFAIDSATGQITVRVLVKDGGAPALSSTSTIGITIIRNFNTPQFRSYDQNITINDIQMPGNSFYQITATDNDITSPENIVNYYSNGTADALRYFTIEESTGKISPRQLLFDANSSPYQLVIFAHDMGNPRRVTNIPARININVLHNLCPTFDNLPATINLKPNQLVGSNVFPLAIRNPLNGSAIKLDVVGQDDSASFFGINSNTNSVYVLKSVSQESKEVYRLNIRVRNINPNCEQFKILTINIERNQFGPQWEVTPPFLTTVYEDHSLNTPVYTLSATDRDQLTVSAEEKGLVSPKEISSKLTITVIRNLFVPQFVNVPYEVRLTPSSSVGDLVFRASATDADSYSPFRTITYAITGDGLAAVYFTISPTTGDVSIKNSLSSSAEDTFKIRILARDNGSPYLSNTTLATVKLAQNVPRPRFQQSVYNIEVLETETVGSTIIDLIVQTFQAIVADTRAPTVEASAIITVNVVRNNFPPVFGSNYSVTIEENFNNNNALFSIVATDKDQNNFNKFNKITYEIIGDDEAPNYFRIDRNTGSIFLKSTANLLSTKVIKFVLRVVAKDDGTPPISATATAIISIKRNFFPPVFRQNPIIKTIKNSVPVGTVIETVTATDRDVTAPNNVISYEIYGDKSALQYFFINPNTGEVSLIKSLVNAPNRFDVKIRAKDAGVPSLAGTMTLQVTVVKSSGPADFTQQNYNITIDEEFPVSSMVLNIQINSPMKYTYQLAGYVPGTEYFEIGSNGSIYVKKDLKTDNLHSPTYTLLVEATLNSTKKSATVFITVKRNLNTPIFLRQNYSRSLNESENLGQIILTVSAADLDNDVLKYSLSRTITSNFKAEQFFFVNFITGEISLIKSLRGIPENPIMFEVTASDQRIPEKTATAIVTIRIIKSLFSPEFLNTPYSAVTDENASQGSTIFTGVTARDRDLRILLAVYDEAFPNDKATTNITIQVTQNSSGPKFTQSIYRRNITISHPLGQMIIQVTATDRDGQQIVYELTGDSHAQNFYQINANTGDISLKTSLLNDLVVSYRLELKAYDSAEPNNFATTTLIVNVRRNPNTPIFLSRSYTKDIRESLSAGSSVLRVSATDSDGGSIKFRLLPSGVTPYYFNFDEQTGEVTVKENLRTDENTTSYDLNVEAYNTLYPENTVQGKYVINVIRNANPPSFSANQYQVTIPDTKPLGDVILTIKATDLDMDTIVYSATGLSNTLQYFYLMKDSGKILVKNSLTSDSLNPTFYRMIVTARDQRVSENTATATVFITVTRSQPQIQFLNLPHTLTLNDTKSLGDIYNLDVVAYQESNTKVSTMSQILINVTRNPNAPIWESRLYNKSISENYQVGTSVLQLAADDKDQQLDAKACDDGIPLKCTQMRIIISVRKSIPPQFITSTYYAVINDTLSPQESVLLVRARDQDLQGTVKYKIVSSTANFFFIDENTGAIKVASSLKVAPQSVTINIEAYDSQDPSVVGKTTAYITIKKNPSGPYFLDNSYTVTIVSHSPVGTMVVNTTAIDNDGAVPLTRLTGTLVIDGVQNTDDAKYFYVLPNNGMIYLRESLKSMATNTLRGNIQYTINGIYPASEFFSIDSNGNVRLIHPFTNDTISRTSYTIQIFAFNTLSPDVKVKKTCLITVNRSTAGPTFTPSAAMSVSVSENRNVGDNFFIVKAVGETGDTITYALETPSLYFSIDKANGIVSISQNLKNAQNDVYNLIVRATNQRGKSSRGSLQINILRQAAKAPTFKNLPTQIGMILVQNLQHALFEVKAESLNNNSVLQYEIDGLFPSDDFFRINKTSGKIYLKKNVRTDTLNTINYKIQVVCYAKDNPSLKSRAILTVTVDRNPHSPVFSSNIYSIQISQKERKGQMVLQVKATDRDTLNNITYSIVGNSNGLNAMQYFFIRSDTGEIYVNNELSTVTTSTYKFTVQANDNGFPPRTDTAPVEIRIIRDLQPPVFSTQVYNLNLQENKPVGSFLLQLTANDPDRKGSIEYEAIGNDFGLLLCAVNKTTGFITLKSSLKNVLVNNFQLIVKAYDTYFPENTALARVFIKVLRNVNTPVFAQNTFRVTINEFHSFMNPVVTTTATDADKCIMQVSDNGYPQSKISRVSVKVTTTNNNQPPVFLQNKYFATMNETVPVGTFVVGVRALPRLNTDVVRYRVVGNYPAELFFQVNNVSGTVTTKKDLQTDILSTTSYTLKVEAYIPSQPKAVAVTDVLITVIRNANGPVFNPQNAVVDIPRNSQPGIYLYNLNVTDADNNFITCKIVGKTVALEYFTLAPKSCILQLKRSLLLDSQNNTRYVIEVEASDNAKPIPKKSIGTVIVNVKQSQALTFTNLPGNINVSDSLGRGFKLYQVTVSNNNVGQTQYQIVNVNPNRQNLFYIDKVSGMIYLNDSLKNDPQKNTVYTIQIVAFNINSPQSKIQSDLIVRVSRNSGSPYFINAPYTKIINQNLAVNTVFFRLNAVDDDNFEVKVADNSSPPKTATTMMRIEVFRNVQPPIFTQSFYSTEKNADISVGTSVFSVFVTNPNQ</sequence>
<name>A0A0L8GW80_OCTBM</name>
<dbReference type="Pfam" id="PF00028">
    <property type="entry name" value="Cadherin"/>
    <property type="match status" value="10"/>
</dbReference>
<feature type="domain" description="Cadherin" evidence="10">
    <location>
        <begin position="879"/>
        <end position="982"/>
    </location>
</feature>
<dbReference type="PANTHER" id="PTHR24026:SF126">
    <property type="entry name" value="PROTOCADHERIN FAT 4"/>
    <property type="match status" value="1"/>
</dbReference>
<dbReference type="SMART" id="SM00112">
    <property type="entry name" value="CA"/>
    <property type="match status" value="19"/>
</dbReference>
<reference evidence="11" key="1">
    <citation type="submission" date="2015-07" db="EMBL/GenBank/DDBJ databases">
        <title>MeaNS - Measles Nucleotide Surveillance Program.</title>
        <authorList>
            <person name="Tran T."/>
            <person name="Druce J."/>
        </authorList>
    </citation>
    <scope>NUCLEOTIDE SEQUENCE</scope>
    <source>
        <strain evidence="11">UCB-OBI-ISO-001</strain>
        <tissue evidence="11">Gonad</tissue>
    </source>
</reference>
<evidence type="ECO:0000256" key="4">
    <source>
        <dbReference type="ARBA" id="ARBA00022837"/>
    </source>
</evidence>
<proteinExistence type="predicted"/>
<feature type="domain" description="Cadherin" evidence="10">
    <location>
        <begin position="1082"/>
        <end position="1187"/>
    </location>
</feature>
<keyword evidence="6" id="KW-1133">Transmembrane helix</keyword>
<dbReference type="EMBL" id="KQ420146">
    <property type="protein sequence ID" value="KOF81137.1"/>
    <property type="molecule type" value="Genomic_DNA"/>
</dbReference>
<keyword evidence="7" id="KW-0472">Membrane</keyword>
<dbReference type="PROSITE" id="PS50268">
    <property type="entry name" value="CADHERIN_2"/>
    <property type="match status" value="21"/>
</dbReference>
<dbReference type="PANTHER" id="PTHR24026">
    <property type="entry name" value="FAT ATYPICAL CADHERIN-RELATED"/>
    <property type="match status" value="1"/>
</dbReference>
<evidence type="ECO:0000256" key="6">
    <source>
        <dbReference type="ARBA" id="ARBA00022989"/>
    </source>
</evidence>
<feature type="domain" description="Cadherin" evidence="10">
    <location>
        <begin position="73"/>
        <end position="178"/>
    </location>
</feature>
<dbReference type="GO" id="GO:0005509">
    <property type="term" value="F:calcium ion binding"/>
    <property type="evidence" value="ECO:0007669"/>
    <property type="project" value="UniProtKB-UniRule"/>
</dbReference>
<feature type="non-terminal residue" evidence="11">
    <location>
        <position position="2803"/>
    </location>
</feature>
<feature type="domain" description="Cadherin" evidence="10">
    <location>
        <begin position="606"/>
        <end position="711"/>
    </location>
</feature>
<feature type="domain" description="Cadherin" evidence="10">
    <location>
        <begin position="2609"/>
        <end position="2713"/>
    </location>
</feature>
<feature type="domain" description="Cadherin" evidence="10">
    <location>
        <begin position="334"/>
        <end position="440"/>
    </location>
</feature>
<evidence type="ECO:0000256" key="1">
    <source>
        <dbReference type="ARBA" id="ARBA00004370"/>
    </source>
</evidence>
<feature type="domain" description="Cadherin" evidence="10">
    <location>
        <begin position="2505"/>
        <end position="2614"/>
    </location>
</feature>
<feature type="domain" description="Cadherin" evidence="10">
    <location>
        <begin position="1251"/>
        <end position="1352"/>
    </location>
</feature>
<dbReference type="FunFam" id="2.60.40.60:FF:000116">
    <property type="entry name" value="Dachsous cadherin-related 2"/>
    <property type="match status" value="1"/>
</dbReference>
<feature type="domain" description="Cadherin" evidence="10">
    <location>
        <begin position="1926"/>
        <end position="2023"/>
    </location>
</feature>
<feature type="domain" description="Cadherin" evidence="10">
    <location>
        <begin position="1353"/>
        <end position="1455"/>
    </location>
</feature>
<accession>A0A0L8GW80</accession>
<feature type="domain" description="Cadherin" evidence="10">
    <location>
        <begin position="441"/>
        <end position="548"/>
    </location>
</feature>
<keyword evidence="2" id="KW-0812">Transmembrane</keyword>
<dbReference type="CDD" id="cd11304">
    <property type="entry name" value="Cadherin_repeat"/>
    <property type="match status" value="16"/>
</dbReference>
<feature type="domain" description="Cadherin" evidence="10">
    <location>
        <begin position="2400"/>
        <end position="2504"/>
    </location>
</feature>
<feature type="domain" description="Cadherin" evidence="10">
    <location>
        <begin position="1773"/>
        <end position="1924"/>
    </location>
</feature>
<evidence type="ECO:0000256" key="9">
    <source>
        <dbReference type="PROSITE-ProRule" id="PRU00043"/>
    </source>
</evidence>
<evidence type="ECO:0000259" key="10">
    <source>
        <dbReference type="PROSITE" id="PS50268"/>
    </source>
</evidence>
<evidence type="ECO:0000256" key="3">
    <source>
        <dbReference type="ARBA" id="ARBA00022737"/>
    </source>
</evidence>
<evidence type="ECO:0000256" key="2">
    <source>
        <dbReference type="ARBA" id="ARBA00022692"/>
    </source>
</evidence>
<dbReference type="GO" id="GO:0005886">
    <property type="term" value="C:plasma membrane"/>
    <property type="evidence" value="ECO:0007669"/>
    <property type="project" value="UniProtKB-SubCell"/>
</dbReference>
<evidence type="ECO:0000256" key="8">
    <source>
        <dbReference type="ARBA" id="ARBA00023180"/>
    </source>
</evidence>
<dbReference type="GO" id="GO:0007156">
    <property type="term" value="P:homophilic cell adhesion via plasma membrane adhesion molecules"/>
    <property type="evidence" value="ECO:0007669"/>
    <property type="project" value="InterPro"/>
</dbReference>
<dbReference type="STRING" id="37653.A0A0L8GW80"/>
<evidence type="ECO:0000256" key="5">
    <source>
        <dbReference type="ARBA" id="ARBA00022889"/>
    </source>
</evidence>
<keyword evidence="5" id="KW-0130">Cell adhesion</keyword>
<organism evidence="11">
    <name type="scientific">Octopus bimaculoides</name>
    <name type="common">California two-spotted octopus</name>
    <dbReference type="NCBI Taxonomy" id="37653"/>
    <lineage>
        <taxon>Eukaryota</taxon>
        <taxon>Metazoa</taxon>
        <taxon>Spiralia</taxon>
        <taxon>Lophotrochozoa</taxon>
        <taxon>Mollusca</taxon>
        <taxon>Cephalopoda</taxon>
        <taxon>Coleoidea</taxon>
        <taxon>Octopodiformes</taxon>
        <taxon>Octopoda</taxon>
        <taxon>Incirrata</taxon>
        <taxon>Octopodidae</taxon>
        <taxon>Octopus</taxon>
    </lineage>
</organism>
<keyword evidence="3" id="KW-0677">Repeat</keyword>
<feature type="domain" description="Cadherin" evidence="10">
    <location>
        <begin position="2129"/>
        <end position="2234"/>
    </location>
</feature>